<proteinExistence type="predicted"/>
<sequence>MTDTEDNKPGQNNSPVYVVEEILNKRICDGKVQYYLKWKDFSPADCTWEPAENLHCPELIEAFEKSLKNENSSSEQINDSPVKPTERRFFSEVPRRNIQRPTASMSIPIADPIGIPLKILNCAVFGGRLYYLVKMRERPALVRMLATTLNKRWPRLAVRFMESRITALNGVDKTKIINLSDNLHNDSKLS</sequence>
<dbReference type="Gene3D" id="2.40.50.40">
    <property type="match status" value="2"/>
</dbReference>
<gene>
    <name evidence="4" type="primary">Su(var)205</name>
    <name evidence="4" type="ORF">T10_2001</name>
</gene>
<name>A0A0V1MKA3_9BILA</name>
<dbReference type="PROSITE" id="PS50013">
    <property type="entry name" value="CHROMO_2"/>
    <property type="match status" value="1"/>
</dbReference>
<comment type="caution">
    <text evidence="4">The sequence shown here is derived from an EMBL/GenBank/DDBJ whole genome shotgun (WGS) entry which is preliminary data.</text>
</comment>
<dbReference type="InterPro" id="IPR016197">
    <property type="entry name" value="Chromo-like_dom_sf"/>
</dbReference>
<evidence type="ECO:0000256" key="2">
    <source>
        <dbReference type="ARBA" id="ARBA00023242"/>
    </source>
</evidence>
<evidence type="ECO:0000259" key="3">
    <source>
        <dbReference type="PROSITE" id="PS50013"/>
    </source>
</evidence>
<dbReference type="GO" id="GO:0005634">
    <property type="term" value="C:nucleus"/>
    <property type="evidence" value="ECO:0007669"/>
    <property type="project" value="UniProtKB-SubCell"/>
</dbReference>
<reference evidence="4 5" key="1">
    <citation type="submission" date="2015-01" db="EMBL/GenBank/DDBJ databases">
        <title>Evolution of Trichinella species and genotypes.</title>
        <authorList>
            <person name="Korhonen P.K."/>
            <person name="Edoardo P."/>
            <person name="Giuseppe L.R."/>
            <person name="Gasser R.B."/>
        </authorList>
    </citation>
    <scope>NUCLEOTIDE SEQUENCE [LARGE SCALE GENOMIC DNA]</scope>
    <source>
        <strain evidence="4">ISS1980</strain>
    </source>
</reference>
<accession>A0A0V1MKA3</accession>
<evidence type="ECO:0000256" key="1">
    <source>
        <dbReference type="ARBA" id="ARBA00004123"/>
    </source>
</evidence>
<dbReference type="InterPro" id="IPR023780">
    <property type="entry name" value="Chromo_domain"/>
</dbReference>
<dbReference type="InterPro" id="IPR000953">
    <property type="entry name" value="Chromo/chromo_shadow_dom"/>
</dbReference>
<keyword evidence="5" id="KW-1185">Reference proteome</keyword>
<protein>
    <submittedName>
        <fullName evidence="4">Heterochromatin protein 1</fullName>
    </submittedName>
</protein>
<keyword evidence="2" id="KW-0539">Nucleus</keyword>
<dbReference type="PROSITE" id="PS00598">
    <property type="entry name" value="CHROMO_1"/>
    <property type="match status" value="1"/>
</dbReference>
<dbReference type="STRING" id="268474.A0A0V1MKA3"/>
<feature type="domain" description="Chromo" evidence="3">
    <location>
        <begin position="17"/>
        <end position="75"/>
    </location>
</feature>
<comment type="subcellular location">
    <subcellularLocation>
        <location evidence="1">Nucleus</location>
    </subcellularLocation>
</comment>
<dbReference type="SUPFAM" id="SSF54160">
    <property type="entry name" value="Chromo domain-like"/>
    <property type="match status" value="2"/>
</dbReference>
<dbReference type="CDD" id="cd00024">
    <property type="entry name" value="CD_CSD"/>
    <property type="match status" value="1"/>
</dbReference>
<dbReference type="SMART" id="SM00298">
    <property type="entry name" value="CHROMO"/>
    <property type="match status" value="1"/>
</dbReference>
<dbReference type="InterPro" id="IPR023779">
    <property type="entry name" value="Chromodomain_CS"/>
</dbReference>
<dbReference type="OrthoDB" id="433924at2759"/>
<evidence type="ECO:0000313" key="4">
    <source>
        <dbReference type="EMBL" id="KRZ72305.1"/>
    </source>
</evidence>
<organism evidence="4 5">
    <name type="scientific">Trichinella papuae</name>
    <dbReference type="NCBI Taxonomy" id="268474"/>
    <lineage>
        <taxon>Eukaryota</taxon>
        <taxon>Metazoa</taxon>
        <taxon>Ecdysozoa</taxon>
        <taxon>Nematoda</taxon>
        <taxon>Enoplea</taxon>
        <taxon>Dorylaimia</taxon>
        <taxon>Trichinellida</taxon>
        <taxon>Trichinellidae</taxon>
        <taxon>Trichinella</taxon>
    </lineage>
</organism>
<dbReference type="Proteomes" id="UP000054843">
    <property type="component" value="Unassembled WGS sequence"/>
</dbReference>
<dbReference type="InterPro" id="IPR051219">
    <property type="entry name" value="Heterochromatin_chromo-domain"/>
</dbReference>
<dbReference type="AlphaFoldDB" id="A0A0V1MKA3"/>
<dbReference type="EMBL" id="JYDO01000081">
    <property type="protein sequence ID" value="KRZ72305.1"/>
    <property type="molecule type" value="Genomic_DNA"/>
</dbReference>
<dbReference type="PANTHER" id="PTHR22812">
    <property type="entry name" value="CHROMOBOX PROTEIN"/>
    <property type="match status" value="1"/>
</dbReference>
<dbReference type="Pfam" id="PF00385">
    <property type="entry name" value="Chromo"/>
    <property type="match status" value="1"/>
</dbReference>
<dbReference type="CDD" id="cd00034">
    <property type="entry name" value="CSD"/>
    <property type="match status" value="1"/>
</dbReference>
<evidence type="ECO:0000313" key="5">
    <source>
        <dbReference type="Proteomes" id="UP000054843"/>
    </source>
</evidence>